<dbReference type="PANTHER" id="PTHR24024">
    <property type="entry name" value="PULMONARY SURFACTANT-ASSOCIATED PROTEIN A"/>
    <property type="match status" value="1"/>
</dbReference>
<keyword evidence="1" id="KW-0175">Coiled coil</keyword>
<dbReference type="PANTHER" id="PTHR24024:SF18">
    <property type="entry name" value="SHORT-CHAIN COLLAGEN C4-LIKE"/>
    <property type="match status" value="1"/>
</dbReference>
<accession>A0A8B8BJG3</accession>
<dbReference type="AlphaFoldDB" id="A0A8B8BJG3"/>
<keyword evidence="2" id="KW-0732">Signal</keyword>
<dbReference type="GeneID" id="111110998"/>
<reference evidence="4" key="1">
    <citation type="submission" date="2025-08" db="UniProtKB">
        <authorList>
            <consortium name="RefSeq"/>
        </authorList>
    </citation>
    <scope>IDENTIFICATION</scope>
    <source>
        <tissue evidence="4">Whole sample</tissue>
    </source>
</reference>
<feature type="coiled-coil region" evidence="1">
    <location>
        <begin position="95"/>
        <end position="122"/>
    </location>
</feature>
<dbReference type="KEGG" id="cvn:111110998"/>
<name>A0A8B8BJG3_CRAVI</name>
<keyword evidence="3" id="KW-1185">Reference proteome</keyword>
<sequence>MKIWGEILIWVLLITYQPVCGSQDTEIRTKDRRLLLNDQDTLLSHIETLQREMASLTTKFNTLKTEVTTCNTEVVTLNTKVTTLNTEVTKLNTEVTTLNMEVTSHQAKINNLENQLSQKNQEGTGSVYTVWGRKSCPAVNGTTTVYTGYTAGKPYNETGSGVNTLCLPHDPDEAPHDFPTRLLAEGHVSHLYGSEYQFTYQKFAQDDDVPCTVCHVTIATSSLMIPAKTTCPSEWTMQYNGYLVSDYFNYNAFDYICLHNDAEYMTEGARRHNDDGHILYPVQAICGSLPCPPYKDGQYITCVVCSL</sequence>
<dbReference type="RefSeq" id="XP_022303428.1">
    <property type="nucleotide sequence ID" value="XM_022447720.1"/>
</dbReference>
<dbReference type="GO" id="GO:0005615">
    <property type="term" value="C:extracellular space"/>
    <property type="evidence" value="ECO:0007669"/>
    <property type="project" value="TreeGrafter"/>
</dbReference>
<evidence type="ECO:0000313" key="4">
    <source>
        <dbReference type="RefSeq" id="XP_022303428.1"/>
    </source>
</evidence>
<dbReference type="OrthoDB" id="6086925at2759"/>
<evidence type="ECO:0000313" key="3">
    <source>
        <dbReference type="Proteomes" id="UP000694844"/>
    </source>
</evidence>
<organism evidence="3 4">
    <name type="scientific">Crassostrea virginica</name>
    <name type="common">Eastern oyster</name>
    <dbReference type="NCBI Taxonomy" id="6565"/>
    <lineage>
        <taxon>Eukaryota</taxon>
        <taxon>Metazoa</taxon>
        <taxon>Spiralia</taxon>
        <taxon>Lophotrochozoa</taxon>
        <taxon>Mollusca</taxon>
        <taxon>Bivalvia</taxon>
        <taxon>Autobranchia</taxon>
        <taxon>Pteriomorphia</taxon>
        <taxon>Ostreida</taxon>
        <taxon>Ostreoidea</taxon>
        <taxon>Ostreidae</taxon>
        <taxon>Crassostrea</taxon>
    </lineage>
</organism>
<gene>
    <name evidence="4" type="primary">LOC111110998</name>
</gene>
<dbReference type="Gene3D" id="1.20.5.170">
    <property type="match status" value="2"/>
</dbReference>
<feature type="chain" id="PRO_5033995086" evidence="2">
    <location>
        <begin position="22"/>
        <end position="307"/>
    </location>
</feature>
<feature type="signal peptide" evidence="2">
    <location>
        <begin position="1"/>
        <end position="21"/>
    </location>
</feature>
<evidence type="ECO:0000256" key="1">
    <source>
        <dbReference type="SAM" id="Coils"/>
    </source>
</evidence>
<proteinExistence type="predicted"/>
<evidence type="ECO:0000256" key="2">
    <source>
        <dbReference type="SAM" id="SignalP"/>
    </source>
</evidence>
<dbReference type="Proteomes" id="UP000694844">
    <property type="component" value="Chromosome 9"/>
</dbReference>
<dbReference type="InterPro" id="IPR051077">
    <property type="entry name" value="Ca-dependent_lectin"/>
</dbReference>
<protein>
    <submittedName>
        <fullName evidence="4">Uncharacterized protein LOC111110998</fullName>
    </submittedName>
</protein>
<dbReference type="SUPFAM" id="SSF58100">
    <property type="entry name" value="Bacterial hemolysins"/>
    <property type="match status" value="1"/>
</dbReference>